<comment type="caution">
    <text evidence="1">The sequence shown here is derived from an EMBL/GenBank/DDBJ whole genome shotgun (WGS) entry which is preliminary data.</text>
</comment>
<dbReference type="AlphaFoldDB" id="A6NTJ5"/>
<dbReference type="STRING" id="411467.BACCAP_01523"/>
<evidence type="ECO:0000313" key="1">
    <source>
        <dbReference type="EMBL" id="EDN00757.1"/>
    </source>
</evidence>
<keyword evidence="2" id="KW-1185">Reference proteome</keyword>
<reference evidence="1 2" key="1">
    <citation type="submission" date="2007-04" db="EMBL/GenBank/DDBJ databases">
        <authorList>
            <person name="Fulton L."/>
            <person name="Clifton S."/>
            <person name="Fulton B."/>
            <person name="Xu J."/>
            <person name="Minx P."/>
            <person name="Pepin K.H."/>
            <person name="Johnson M."/>
            <person name="Thiruvilangam P."/>
            <person name="Bhonagiri V."/>
            <person name="Nash W.E."/>
            <person name="Mardis E.R."/>
            <person name="Wilson R.K."/>
        </authorList>
    </citation>
    <scope>NUCLEOTIDE SEQUENCE [LARGE SCALE GENOMIC DNA]</scope>
    <source>
        <strain evidence="1 2">ATCC 29799</strain>
    </source>
</reference>
<dbReference type="Proteomes" id="UP000003639">
    <property type="component" value="Unassembled WGS sequence"/>
</dbReference>
<reference evidence="1 2" key="2">
    <citation type="submission" date="2007-06" db="EMBL/GenBank/DDBJ databases">
        <title>Draft genome sequence of Pseudoflavonifractor capillosus ATCC 29799.</title>
        <authorList>
            <person name="Sudarsanam P."/>
            <person name="Ley R."/>
            <person name="Guruge J."/>
            <person name="Turnbaugh P.J."/>
            <person name="Mahowald M."/>
            <person name="Liep D."/>
            <person name="Gordon J."/>
        </authorList>
    </citation>
    <scope>NUCLEOTIDE SEQUENCE [LARGE SCALE GENOMIC DNA]</scope>
    <source>
        <strain evidence="1 2">ATCC 29799</strain>
    </source>
</reference>
<accession>A6NTJ5</accession>
<sequence length="61" mass="7264">MMNCTPVTSRGFARDYREGRLSFRHLTSTLGQVLREMRRIYKLFISAPQINATLYLSFHRR</sequence>
<organism evidence="1 2">
    <name type="scientific">Pseudoflavonifractor capillosus ATCC 29799</name>
    <dbReference type="NCBI Taxonomy" id="411467"/>
    <lineage>
        <taxon>Bacteria</taxon>
        <taxon>Bacillati</taxon>
        <taxon>Bacillota</taxon>
        <taxon>Clostridia</taxon>
        <taxon>Eubacteriales</taxon>
        <taxon>Oscillospiraceae</taxon>
        <taxon>Pseudoflavonifractor</taxon>
    </lineage>
</organism>
<name>A6NTJ5_9FIRM</name>
<proteinExistence type="predicted"/>
<evidence type="ECO:0000313" key="2">
    <source>
        <dbReference type="Proteomes" id="UP000003639"/>
    </source>
</evidence>
<protein>
    <submittedName>
        <fullName evidence="1">Uncharacterized protein</fullName>
    </submittedName>
</protein>
<dbReference type="EMBL" id="AAXG02000010">
    <property type="protein sequence ID" value="EDN00757.1"/>
    <property type="molecule type" value="Genomic_DNA"/>
</dbReference>
<gene>
    <name evidence="1" type="ORF">BACCAP_01523</name>
</gene>